<gene>
    <name evidence="2" type="ORF">MSPICULIGERA_LOCUS18851</name>
</gene>
<evidence type="ECO:0000256" key="1">
    <source>
        <dbReference type="SAM" id="MobiDB-lite"/>
    </source>
</evidence>
<dbReference type="AlphaFoldDB" id="A0AA36D6E2"/>
<organism evidence="2 3">
    <name type="scientific">Mesorhabditis spiculigera</name>
    <dbReference type="NCBI Taxonomy" id="96644"/>
    <lineage>
        <taxon>Eukaryota</taxon>
        <taxon>Metazoa</taxon>
        <taxon>Ecdysozoa</taxon>
        <taxon>Nematoda</taxon>
        <taxon>Chromadorea</taxon>
        <taxon>Rhabditida</taxon>
        <taxon>Rhabditina</taxon>
        <taxon>Rhabditomorpha</taxon>
        <taxon>Rhabditoidea</taxon>
        <taxon>Rhabditidae</taxon>
        <taxon>Mesorhabditinae</taxon>
        <taxon>Mesorhabditis</taxon>
    </lineage>
</organism>
<reference evidence="2" key="1">
    <citation type="submission" date="2023-06" db="EMBL/GenBank/DDBJ databases">
        <authorList>
            <person name="Delattre M."/>
        </authorList>
    </citation>
    <scope>NUCLEOTIDE SEQUENCE</scope>
    <source>
        <strain evidence="2">AF72</strain>
    </source>
</reference>
<proteinExistence type="predicted"/>
<dbReference type="Proteomes" id="UP001177023">
    <property type="component" value="Unassembled WGS sequence"/>
</dbReference>
<name>A0AA36D6E2_9BILA</name>
<evidence type="ECO:0000313" key="3">
    <source>
        <dbReference type="Proteomes" id="UP001177023"/>
    </source>
</evidence>
<feature type="region of interest" description="Disordered" evidence="1">
    <location>
        <begin position="1"/>
        <end position="39"/>
    </location>
</feature>
<accession>A0AA36D6E2</accession>
<keyword evidence="3" id="KW-1185">Reference proteome</keyword>
<evidence type="ECO:0000313" key="2">
    <source>
        <dbReference type="EMBL" id="CAJ0580659.1"/>
    </source>
</evidence>
<feature type="non-terminal residue" evidence="2">
    <location>
        <position position="153"/>
    </location>
</feature>
<sequence>MRDPTRRPRSSISSSDSRDERRDGITGNDRTPRGSTTASVICYPDEDDVFFNGSDEYEGEVDEAASGPQWVTPVICKTHYTAVSTLCDLVQKAINMAPKTGISTDKVFEYVYYTQAVRMTAIIETDFLGFLKRHIITGEISADLKDGVLTQRV</sequence>
<protein>
    <submittedName>
        <fullName evidence="2">Uncharacterized protein</fullName>
    </submittedName>
</protein>
<dbReference type="EMBL" id="CATQJA010002662">
    <property type="protein sequence ID" value="CAJ0580659.1"/>
    <property type="molecule type" value="Genomic_DNA"/>
</dbReference>
<comment type="caution">
    <text evidence="2">The sequence shown here is derived from an EMBL/GenBank/DDBJ whole genome shotgun (WGS) entry which is preliminary data.</text>
</comment>